<evidence type="ECO:0000313" key="3">
    <source>
        <dbReference type="EMBL" id="MCH1624376.1"/>
    </source>
</evidence>
<evidence type="ECO:0000313" key="4">
    <source>
        <dbReference type="Proteomes" id="UP001431131"/>
    </source>
</evidence>
<protein>
    <recommendedName>
        <fullName evidence="5">Protein involved in gliding motility GldD</fullName>
    </recommendedName>
</protein>
<keyword evidence="4" id="KW-1185">Reference proteome</keyword>
<gene>
    <name evidence="3" type="ORF">MJG50_03470</name>
</gene>
<dbReference type="Gene3D" id="3.40.1000.10">
    <property type="entry name" value="Mog1/PsbP, alpha/beta/alpha sandwich"/>
    <property type="match status" value="1"/>
</dbReference>
<dbReference type="RefSeq" id="WP_240252740.1">
    <property type="nucleotide sequence ID" value="NZ_JAKTTI010000003.1"/>
</dbReference>
<feature type="compositionally biased region" description="Basic and acidic residues" evidence="1">
    <location>
        <begin position="27"/>
        <end position="59"/>
    </location>
</feature>
<evidence type="ECO:0000256" key="1">
    <source>
        <dbReference type="SAM" id="MobiDB-lite"/>
    </source>
</evidence>
<dbReference type="AlphaFoldDB" id="A0AAW5DUR9"/>
<keyword evidence="2" id="KW-0732">Signal</keyword>
<feature type="signal peptide" evidence="2">
    <location>
        <begin position="1"/>
        <end position="20"/>
    </location>
</feature>
<feature type="region of interest" description="Disordered" evidence="1">
    <location>
        <begin position="24"/>
        <end position="72"/>
    </location>
</feature>
<comment type="caution">
    <text evidence="3">The sequence shown here is derived from an EMBL/GenBank/DDBJ whole genome shotgun (WGS) entry which is preliminary data.</text>
</comment>
<evidence type="ECO:0008006" key="5">
    <source>
        <dbReference type="Google" id="ProtNLM"/>
    </source>
</evidence>
<evidence type="ECO:0000256" key="2">
    <source>
        <dbReference type="SAM" id="SignalP"/>
    </source>
</evidence>
<reference evidence="3" key="1">
    <citation type="submission" date="2022-02" db="EMBL/GenBank/DDBJ databases">
        <title>Fredinandcohnia quinoae sp. nov. isolated from Chenopodium quinoa seeds.</title>
        <authorList>
            <person name="Saati-Santamaria Z."/>
            <person name="Flores-Felix J.D."/>
            <person name="Igual J.M."/>
            <person name="Velazquez E."/>
            <person name="Garcia-Fraile P."/>
            <person name="Martinez-Molina E."/>
        </authorList>
    </citation>
    <scope>NUCLEOTIDE SEQUENCE</scope>
    <source>
        <strain evidence="3">SECRCQ15</strain>
    </source>
</reference>
<dbReference type="Proteomes" id="UP001431131">
    <property type="component" value="Unassembled WGS sequence"/>
</dbReference>
<dbReference type="PROSITE" id="PS51257">
    <property type="entry name" value="PROKAR_LIPOPROTEIN"/>
    <property type="match status" value="1"/>
</dbReference>
<proteinExistence type="predicted"/>
<name>A0AAW5DUR9_9BACI</name>
<dbReference type="EMBL" id="JAKTTI010000003">
    <property type="protein sequence ID" value="MCH1624376.1"/>
    <property type="molecule type" value="Genomic_DNA"/>
</dbReference>
<organism evidence="3 4">
    <name type="scientific">Fredinandcohnia quinoae</name>
    <dbReference type="NCBI Taxonomy" id="2918902"/>
    <lineage>
        <taxon>Bacteria</taxon>
        <taxon>Bacillati</taxon>
        <taxon>Bacillota</taxon>
        <taxon>Bacilli</taxon>
        <taxon>Bacillales</taxon>
        <taxon>Bacillaceae</taxon>
        <taxon>Fredinandcohnia</taxon>
    </lineage>
</organism>
<feature type="chain" id="PRO_5043565893" description="Protein involved in gliding motility GldD" evidence="2">
    <location>
        <begin position="21"/>
        <end position="216"/>
    </location>
</feature>
<sequence length="216" mass="24638">MNKKITSLLFTLILAIVFVAGCSSDEASSKKDKEPKQETKTDEKAEKDAKEKEEPKDEPNKEEEDKEETKGEDVEFLADYFEGITYDVPIYAEESDPGEQSLPIKLYMLDSAIGTNFNVILETLPQPMKIKEYIDIATASTGFEYLSNEYYTANGIEWNESISLNHSDEGTVKLNQRSFIIDNKTYIFTYAALPEHYDSNIQDFIKITDSVLEHKQ</sequence>
<accession>A0AAW5DUR9</accession>